<comment type="catalytic activity">
    <reaction evidence="1">
        <text>D-fructose 6-phosphate + L-glutamine = D-glucosamine 6-phosphate + L-glutamate</text>
        <dbReference type="Rhea" id="RHEA:13237"/>
        <dbReference type="ChEBI" id="CHEBI:29985"/>
        <dbReference type="ChEBI" id="CHEBI:58359"/>
        <dbReference type="ChEBI" id="CHEBI:58725"/>
        <dbReference type="ChEBI" id="CHEBI:61527"/>
        <dbReference type="EC" id="2.6.1.16"/>
    </reaction>
</comment>
<evidence type="ECO:0000256" key="1">
    <source>
        <dbReference type="ARBA" id="ARBA00001031"/>
    </source>
</evidence>
<dbReference type="PROSITE" id="PS51278">
    <property type="entry name" value="GATASE_TYPE_2"/>
    <property type="match status" value="1"/>
</dbReference>
<keyword evidence="4" id="KW-0808">Transferase</keyword>
<dbReference type="FunCoup" id="A0A1Z5J9H1">
    <property type="interactions" value="218"/>
</dbReference>
<dbReference type="Pfam" id="PF01380">
    <property type="entry name" value="SIS"/>
    <property type="match status" value="1"/>
</dbReference>
<organism evidence="9 10">
    <name type="scientific">Fistulifera solaris</name>
    <name type="common">Oleaginous diatom</name>
    <dbReference type="NCBI Taxonomy" id="1519565"/>
    <lineage>
        <taxon>Eukaryota</taxon>
        <taxon>Sar</taxon>
        <taxon>Stramenopiles</taxon>
        <taxon>Ochrophyta</taxon>
        <taxon>Bacillariophyta</taxon>
        <taxon>Bacillariophyceae</taxon>
        <taxon>Bacillariophycidae</taxon>
        <taxon>Naviculales</taxon>
        <taxon>Naviculaceae</taxon>
        <taxon>Fistulifera</taxon>
    </lineage>
</organism>
<dbReference type="OrthoDB" id="15235at2759"/>
<evidence type="ECO:0000313" key="9">
    <source>
        <dbReference type="EMBL" id="GAX10542.1"/>
    </source>
</evidence>
<proteinExistence type="predicted"/>
<dbReference type="AlphaFoldDB" id="A0A1Z5J9H1"/>
<evidence type="ECO:0000256" key="6">
    <source>
        <dbReference type="ARBA" id="ARBA00022962"/>
    </source>
</evidence>
<evidence type="ECO:0000259" key="8">
    <source>
        <dbReference type="PROSITE" id="PS51464"/>
    </source>
</evidence>
<gene>
    <name evidence="9" type="ORF">FisN_40Lh010</name>
</gene>
<protein>
    <recommendedName>
        <fullName evidence="2">glutamine--fructose-6-phosphate transaminase (isomerizing)</fullName>
        <ecNumber evidence="2">2.6.1.16</ecNumber>
    </recommendedName>
</protein>
<dbReference type="EMBL" id="BDSP01000020">
    <property type="protein sequence ID" value="GAX10542.1"/>
    <property type="molecule type" value="Genomic_DNA"/>
</dbReference>
<dbReference type="CDD" id="cd05009">
    <property type="entry name" value="SIS_GlmS_GlmD_2"/>
    <property type="match status" value="1"/>
</dbReference>
<dbReference type="PANTHER" id="PTHR10937:SF0">
    <property type="entry name" value="GLUTAMINE--FRUCTOSE-6-PHOSPHATE TRANSAMINASE (ISOMERIZING)"/>
    <property type="match status" value="1"/>
</dbReference>
<dbReference type="Gene3D" id="3.60.20.10">
    <property type="entry name" value="Glutamine Phosphoribosylpyrophosphate, subunit 1, domain 1"/>
    <property type="match status" value="1"/>
</dbReference>
<dbReference type="InterPro" id="IPR046348">
    <property type="entry name" value="SIS_dom_sf"/>
</dbReference>
<feature type="domain" description="SIS" evidence="8">
    <location>
        <begin position="386"/>
        <end position="530"/>
    </location>
</feature>
<dbReference type="GO" id="GO:0006047">
    <property type="term" value="P:UDP-N-acetylglucosamine metabolic process"/>
    <property type="evidence" value="ECO:0007669"/>
    <property type="project" value="TreeGrafter"/>
</dbReference>
<dbReference type="InParanoid" id="A0A1Z5J9H1"/>
<keyword evidence="5" id="KW-0677">Repeat</keyword>
<evidence type="ECO:0000256" key="4">
    <source>
        <dbReference type="ARBA" id="ARBA00022679"/>
    </source>
</evidence>
<dbReference type="CDD" id="cd05008">
    <property type="entry name" value="SIS_GlmS_GlmD_1"/>
    <property type="match status" value="1"/>
</dbReference>
<dbReference type="SUPFAM" id="SSF53697">
    <property type="entry name" value="SIS domain"/>
    <property type="match status" value="1"/>
</dbReference>
<dbReference type="InterPro" id="IPR035466">
    <property type="entry name" value="GlmS/AgaS_SIS"/>
</dbReference>
<evidence type="ECO:0000256" key="2">
    <source>
        <dbReference type="ARBA" id="ARBA00012916"/>
    </source>
</evidence>
<evidence type="ECO:0000259" key="7">
    <source>
        <dbReference type="PROSITE" id="PS51278"/>
    </source>
</evidence>
<dbReference type="Proteomes" id="UP000198406">
    <property type="component" value="Unassembled WGS sequence"/>
</dbReference>
<comment type="caution">
    <text evidence="9">The sequence shown here is derived from an EMBL/GenBank/DDBJ whole genome shotgun (WGS) entry which is preliminary data.</text>
</comment>
<feature type="domain" description="Glutamine amidotransferase type-2" evidence="7">
    <location>
        <begin position="65"/>
        <end position="314"/>
    </location>
</feature>
<keyword evidence="3" id="KW-0032">Aminotransferase</keyword>
<evidence type="ECO:0000313" key="10">
    <source>
        <dbReference type="Proteomes" id="UP000198406"/>
    </source>
</evidence>
<dbReference type="GO" id="GO:0006002">
    <property type="term" value="P:fructose 6-phosphate metabolic process"/>
    <property type="evidence" value="ECO:0007669"/>
    <property type="project" value="TreeGrafter"/>
</dbReference>
<dbReference type="InterPro" id="IPR029055">
    <property type="entry name" value="Ntn_hydrolases_N"/>
</dbReference>
<keyword evidence="6" id="KW-0315">Glutamine amidotransferase</keyword>
<dbReference type="PANTHER" id="PTHR10937">
    <property type="entry name" value="GLUCOSAMINE--FRUCTOSE-6-PHOSPHATE AMINOTRANSFERASE, ISOMERIZING"/>
    <property type="match status" value="1"/>
</dbReference>
<sequence>MIPLLRSRTMWTRKYAFLWKRTASSTALNSNFDTNNSLLWGTAAIAATVAIAAMETNNENSKTKCSGIAAVVGSGSYDARNFLLEGLDILKARGCDSAGLVTVSEDHTMNMTKFGSGDAVLSPEQVIALVQQHSQAAKGPVGMAHTRWATHGTRSDQNAHPIRSGKIAVVHNGVLHNARLLRKQLQGYGHVFETETDTEVMAKLIDYYYQKLQKQNDPSSTPHLLKAATEKALRKCDGTWGLVVMCQDVPDELVVAAHGSPLVIGMTSTGGAELSSSTRSQPVTYVASEINVFRRFTQTFVDLKDGEVGVIRASGPILESWSSLRVEALDDSHQDDDFQANTIPEPYPDWTLKEIYEQPEAIGRALGFGGRLSGTGKILLGGMDAHRDQWKHVKHLILSGVSSSLHAARYGELLMKQIAALNTVRALDAVDTDYHDFPHDVPVHTMGCCVVSESGERKEALRVSDLALTRMGVPCISVTNSVGSTLARTTKVGVYCHAGRERSAVSTKSFVSEVTSLALLALWFRQTKEEEDASTKSRLATLDVEALKESLLRLPMAFGMALKAHERCKELAAALEFTDTCFVLGKGFAEPVAREGAFKFQELASLHAEGLSASSFKHASLALVEPPIMYRQRLKTRMVQGKRKKTERMKTTKKKNVAGTPVVLILLDDQHRQSVRNTGMEIKSRGGQVIVITDKPELAAGLDDNPIVIPSNGPLTALGAVVPLQLLAYELAKVRGINPDSPRHMSKDL</sequence>
<dbReference type="Gene3D" id="3.40.50.10490">
    <property type="entry name" value="Glucose-6-phosphate isomerase like protein, domain 1"/>
    <property type="match status" value="2"/>
</dbReference>
<dbReference type="SUPFAM" id="SSF56235">
    <property type="entry name" value="N-terminal nucleophile aminohydrolases (Ntn hydrolases)"/>
    <property type="match status" value="1"/>
</dbReference>
<dbReference type="GO" id="GO:0097367">
    <property type="term" value="F:carbohydrate derivative binding"/>
    <property type="evidence" value="ECO:0007669"/>
    <property type="project" value="InterPro"/>
</dbReference>
<dbReference type="Pfam" id="PF13522">
    <property type="entry name" value="GATase_6"/>
    <property type="match status" value="1"/>
</dbReference>
<accession>A0A1Z5J9H1</accession>
<keyword evidence="10" id="KW-1185">Reference proteome</keyword>
<dbReference type="InterPro" id="IPR001347">
    <property type="entry name" value="SIS_dom"/>
</dbReference>
<dbReference type="GO" id="GO:0004360">
    <property type="term" value="F:glutamine-fructose-6-phosphate transaminase (isomerizing) activity"/>
    <property type="evidence" value="ECO:0007669"/>
    <property type="project" value="UniProtKB-EC"/>
</dbReference>
<dbReference type="InterPro" id="IPR017932">
    <property type="entry name" value="GATase_2_dom"/>
</dbReference>
<name>A0A1Z5J9H1_FISSO</name>
<dbReference type="GO" id="GO:0006487">
    <property type="term" value="P:protein N-linked glycosylation"/>
    <property type="evidence" value="ECO:0007669"/>
    <property type="project" value="TreeGrafter"/>
</dbReference>
<dbReference type="PROSITE" id="PS51464">
    <property type="entry name" value="SIS"/>
    <property type="match status" value="2"/>
</dbReference>
<evidence type="ECO:0000256" key="3">
    <source>
        <dbReference type="ARBA" id="ARBA00022576"/>
    </source>
</evidence>
<dbReference type="InterPro" id="IPR035490">
    <property type="entry name" value="GlmS/FrlB_SIS"/>
</dbReference>
<evidence type="ECO:0000256" key="5">
    <source>
        <dbReference type="ARBA" id="ARBA00022737"/>
    </source>
</evidence>
<reference evidence="9 10" key="1">
    <citation type="journal article" date="2015" name="Plant Cell">
        <title>Oil accumulation by the oleaginous diatom Fistulifera solaris as revealed by the genome and transcriptome.</title>
        <authorList>
            <person name="Tanaka T."/>
            <person name="Maeda Y."/>
            <person name="Veluchamy A."/>
            <person name="Tanaka M."/>
            <person name="Abida H."/>
            <person name="Marechal E."/>
            <person name="Bowler C."/>
            <person name="Muto M."/>
            <person name="Sunaga Y."/>
            <person name="Tanaka M."/>
            <person name="Yoshino T."/>
            <person name="Taniguchi T."/>
            <person name="Fukuda Y."/>
            <person name="Nemoto M."/>
            <person name="Matsumoto M."/>
            <person name="Wong P.S."/>
            <person name="Aburatani S."/>
            <person name="Fujibuchi W."/>
        </authorList>
    </citation>
    <scope>NUCLEOTIDE SEQUENCE [LARGE SCALE GENOMIC DNA]</scope>
    <source>
        <strain evidence="9 10">JPCC DA0580</strain>
    </source>
</reference>
<feature type="domain" description="SIS" evidence="8">
    <location>
        <begin position="571"/>
        <end position="742"/>
    </location>
</feature>
<dbReference type="EC" id="2.6.1.16" evidence="2"/>